<dbReference type="Proteomes" id="UP000574761">
    <property type="component" value="Unassembled WGS sequence"/>
</dbReference>
<protein>
    <recommendedName>
        <fullName evidence="4">Type II restriction endonuclease subunit M</fullName>
    </recommendedName>
</protein>
<keyword evidence="3" id="KW-1185">Reference proteome</keyword>
<comment type="caution">
    <text evidence="2">The sequence shown here is derived from an EMBL/GenBank/DDBJ whole genome shotgun (WGS) entry which is preliminary data.</text>
</comment>
<evidence type="ECO:0000256" key="1">
    <source>
        <dbReference type="SAM" id="MobiDB-lite"/>
    </source>
</evidence>
<gene>
    <name evidence="2" type="ORF">GGQ64_004570</name>
</gene>
<dbReference type="EMBL" id="JACIEE010000010">
    <property type="protein sequence ID" value="MBB3979330.1"/>
    <property type="molecule type" value="Genomic_DNA"/>
</dbReference>
<sequence length="641" mass="71693">MTSFLRVISDQDKAKALFECCASLREGSPDPRKFEIDPILFRSVPGAPFSYWVRPYVLAMFQRLQPLESEDRVAQHGGSTKDDFRFVRLWIETTDNIAERWIPFAKGGSYSLFYSDVFLTVNWQHDARELEAALLHKYPYLGNSANWVLHRECNYGMPGLTWPSRTLSGLGMRVMPAGCIFSSKGPAVLVGNGDSSRSLSLLAILVSAPFRQLVSLQMASVSYEVGVIQNTPVPMLSAEQEGHLASTVGRAWSLKRTLDTVNELSHAFCLPAALRGRLGDYDPGSIGAELAEIQAEIDHIAFNLYGFSDGDRAAALGVTSLTDEDSSGATEETEETDNSEDDDVIEAIDQTDALLSWSIGVAFGRFDWRLATGEREAPPEPDPFDPLPAKSPGMLPDGAAPFHNHGGILVDDQGHPHDLARLIEEVLARVQAEVPGDVRRWLQRDFFSLHLKQYSKSRRKAPIYWPLSTSSDSYTLWVYYPSLTTQTLYTAVNDFVEPKLKQVARDAAALREKGSGRSRDDEKAFEALQSLELELIELRDTLLRIAPTYRPNHDDGVQITAASLWQLFQHKPWQKVLKDTWTKLEKGDYDWAHLAMAYWPDRVREKCKNDKSLAIAHDLEQLYEPSSLAAAGKRKKKGGVE</sequence>
<proteinExistence type="predicted"/>
<accession>A0A7W6D9X7</accession>
<evidence type="ECO:0000313" key="3">
    <source>
        <dbReference type="Proteomes" id="UP000574761"/>
    </source>
</evidence>
<feature type="region of interest" description="Disordered" evidence="1">
    <location>
        <begin position="320"/>
        <end position="340"/>
    </location>
</feature>
<organism evidence="2 3">
    <name type="scientific">Mycoplana azooxidifex</name>
    <dbReference type="NCBI Taxonomy" id="1636188"/>
    <lineage>
        <taxon>Bacteria</taxon>
        <taxon>Pseudomonadati</taxon>
        <taxon>Pseudomonadota</taxon>
        <taxon>Alphaproteobacteria</taxon>
        <taxon>Hyphomicrobiales</taxon>
        <taxon>Rhizobiaceae</taxon>
        <taxon>Mycoplana</taxon>
    </lineage>
</organism>
<dbReference type="RefSeq" id="WP_183807571.1">
    <property type="nucleotide sequence ID" value="NZ_JACIEE010000010.1"/>
</dbReference>
<evidence type="ECO:0008006" key="4">
    <source>
        <dbReference type="Google" id="ProtNLM"/>
    </source>
</evidence>
<name>A0A7W6D9X7_9HYPH</name>
<feature type="compositionally biased region" description="Acidic residues" evidence="1">
    <location>
        <begin position="322"/>
        <end position="340"/>
    </location>
</feature>
<evidence type="ECO:0000313" key="2">
    <source>
        <dbReference type="EMBL" id="MBB3979330.1"/>
    </source>
</evidence>
<dbReference type="AlphaFoldDB" id="A0A7W6D9X7"/>
<reference evidence="2 3" key="1">
    <citation type="submission" date="2020-08" db="EMBL/GenBank/DDBJ databases">
        <title>Genomic Encyclopedia of Type Strains, Phase IV (KMG-IV): sequencing the most valuable type-strain genomes for metagenomic binning, comparative biology and taxonomic classification.</title>
        <authorList>
            <person name="Goeker M."/>
        </authorList>
    </citation>
    <scope>NUCLEOTIDE SEQUENCE [LARGE SCALE GENOMIC DNA]</scope>
    <source>
        <strain evidence="2 3">DSM 100211</strain>
    </source>
</reference>